<feature type="region of interest" description="Disordered" evidence="1">
    <location>
        <begin position="154"/>
        <end position="174"/>
    </location>
</feature>
<evidence type="ECO:0000313" key="2">
    <source>
        <dbReference type="EMBL" id="SEF96434.1"/>
    </source>
</evidence>
<name>A0A1H5WAE1_9GAMM</name>
<feature type="compositionally biased region" description="Pro residues" evidence="1">
    <location>
        <begin position="160"/>
        <end position="174"/>
    </location>
</feature>
<organism evidence="2 3">
    <name type="scientific">Marinobacterium lutimaris</name>
    <dbReference type="NCBI Taxonomy" id="568106"/>
    <lineage>
        <taxon>Bacteria</taxon>
        <taxon>Pseudomonadati</taxon>
        <taxon>Pseudomonadota</taxon>
        <taxon>Gammaproteobacteria</taxon>
        <taxon>Oceanospirillales</taxon>
        <taxon>Oceanospirillaceae</taxon>
        <taxon>Marinobacterium</taxon>
    </lineage>
</organism>
<evidence type="ECO:0000256" key="1">
    <source>
        <dbReference type="SAM" id="MobiDB-lite"/>
    </source>
</evidence>
<keyword evidence="3" id="KW-1185">Reference proteome</keyword>
<dbReference type="EMBL" id="FNVQ01000001">
    <property type="protein sequence ID" value="SEF96434.1"/>
    <property type="molecule type" value="Genomic_DNA"/>
</dbReference>
<protein>
    <submittedName>
        <fullName evidence="2">Uncharacterized protein</fullName>
    </submittedName>
</protein>
<gene>
    <name evidence="2" type="ORF">SAMN05444390_101984</name>
</gene>
<sequence length="174" mass="18164">MNHPKRFSKSVWLLVITLITQMFTVAGASAHMGLMSSKGMSAGNMSSASMSHAGSAHEMIKHLSAGQVSTGHFSAEQASTDQSLTGSAHLVAGANSDHTNGCTSMSSGSDEDSNAWNSCVGQDDCQLQHCSAAHAIAKVFPASISPDLNRSWPRLSPRPLLLPLPPLGQPPKTA</sequence>
<dbReference type="Proteomes" id="UP000236745">
    <property type="component" value="Unassembled WGS sequence"/>
</dbReference>
<accession>A0A1H5WAE1</accession>
<evidence type="ECO:0000313" key="3">
    <source>
        <dbReference type="Proteomes" id="UP000236745"/>
    </source>
</evidence>
<dbReference type="AlphaFoldDB" id="A0A1H5WAE1"/>
<reference evidence="2 3" key="1">
    <citation type="submission" date="2016-10" db="EMBL/GenBank/DDBJ databases">
        <authorList>
            <person name="de Groot N.N."/>
        </authorList>
    </citation>
    <scope>NUCLEOTIDE SEQUENCE [LARGE SCALE GENOMIC DNA]</scope>
    <source>
        <strain evidence="2 3">DSM 22012</strain>
    </source>
</reference>
<proteinExistence type="predicted"/>